<dbReference type="AlphaFoldDB" id="A0A8X6TSP5"/>
<name>A0A8X6TSP5_NEPPI</name>
<evidence type="ECO:0000313" key="2">
    <source>
        <dbReference type="Proteomes" id="UP000887013"/>
    </source>
</evidence>
<evidence type="ECO:0000313" key="1">
    <source>
        <dbReference type="EMBL" id="GFT46200.1"/>
    </source>
</evidence>
<dbReference type="EMBL" id="BMAW01111087">
    <property type="protein sequence ID" value="GFT46200.1"/>
    <property type="molecule type" value="Genomic_DNA"/>
</dbReference>
<keyword evidence="2" id="KW-1185">Reference proteome</keyword>
<gene>
    <name evidence="1" type="ORF">NPIL_412121</name>
</gene>
<protein>
    <submittedName>
        <fullName evidence="1">Uncharacterized protein</fullName>
    </submittedName>
</protein>
<reference evidence="1" key="1">
    <citation type="submission" date="2020-08" db="EMBL/GenBank/DDBJ databases">
        <title>Multicomponent nature underlies the extraordinary mechanical properties of spider dragline silk.</title>
        <authorList>
            <person name="Kono N."/>
            <person name="Nakamura H."/>
            <person name="Mori M."/>
            <person name="Yoshida Y."/>
            <person name="Ohtoshi R."/>
            <person name="Malay A.D."/>
            <person name="Moran D.A.P."/>
            <person name="Tomita M."/>
            <person name="Numata K."/>
            <person name="Arakawa K."/>
        </authorList>
    </citation>
    <scope>NUCLEOTIDE SEQUENCE</scope>
</reference>
<accession>A0A8X6TSP5</accession>
<organism evidence="1 2">
    <name type="scientific">Nephila pilipes</name>
    <name type="common">Giant wood spider</name>
    <name type="synonym">Nephila maculata</name>
    <dbReference type="NCBI Taxonomy" id="299642"/>
    <lineage>
        <taxon>Eukaryota</taxon>
        <taxon>Metazoa</taxon>
        <taxon>Ecdysozoa</taxon>
        <taxon>Arthropoda</taxon>
        <taxon>Chelicerata</taxon>
        <taxon>Arachnida</taxon>
        <taxon>Araneae</taxon>
        <taxon>Araneomorphae</taxon>
        <taxon>Entelegynae</taxon>
        <taxon>Araneoidea</taxon>
        <taxon>Nephilidae</taxon>
        <taxon>Nephila</taxon>
    </lineage>
</organism>
<dbReference type="Proteomes" id="UP000887013">
    <property type="component" value="Unassembled WGS sequence"/>
</dbReference>
<sequence length="304" mass="34647">MLRRCYLPFRSKDLHLKNFRKARKYGQKAFHLPPPSPAHEPVGETLGRRPHAFRGLPAKKFKMYPIKYITLGSNMAVYPAPPDRASLAPPEPQIVLNEYFFLPVLTHTESVLIQPTLQKTFLAPNPVLLEKVFSAVKTMFFTSVFSASETVFSAPLPKPVFPASETEFSILETRLSEQEYNVPPSDKIFLNTLLNSRNKAQIVQTVTSILSLDVNILSDALPRSFWSHNFLTNNGSSFLQAPIVLERERYSMKFIYHPLIGFYILRGVVQSGNIHDNSKRLSRPFLSRETFKGVEVEWPGNLIR</sequence>
<comment type="caution">
    <text evidence="1">The sequence shown here is derived from an EMBL/GenBank/DDBJ whole genome shotgun (WGS) entry which is preliminary data.</text>
</comment>
<proteinExistence type="predicted"/>